<dbReference type="Proteomes" id="UP000032564">
    <property type="component" value="Unassembled WGS sequence"/>
</dbReference>
<dbReference type="EMBL" id="JWIT01000026">
    <property type="protein sequence ID" value="KJF70823.1"/>
    <property type="molecule type" value="Genomic_DNA"/>
</dbReference>
<keyword evidence="2" id="KW-1185">Reference proteome</keyword>
<sequence>MIVPAMGTRQIRVWPNADEFVPSRSTFDNILTSISQGFNPNPYLSPLKKSMVNVGLLSSYSEPADNRLLI</sequence>
<organism evidence="1 2">
    <name type="scientific">Agrobacterium arsenijevicii</name>
    <dbReference type="NCBI Taxonomy" id="1585697"/>
    <lineage>
        <taxon>Bacteria</taxon>
        <taxon>Pseudomonadati</taxon>
        <taxon>Pseudomonadota</taxon>
        <taxon>Alphaproteobacteria</taxon>
        <taxon>Hyphomicrobiales</taxon>
        <taxon>Rhizobiaceae</taxon>
        <taxon>Rhizobium/Agrobacterium group</taxon>
        <taxon>Agrobacterium</taxon>
    </lineage>
</organism>
<gene>
    <name evidence="1" type="ORF">RP75_24060</name>
</gene>
<comment type="caution">
    <text evidence="1">The sequence shown here is derived from an EMBL/GenBank/DDBJ whole genome shotgun (WGS) entry which is preliminary data.</text>
</comment>
<protein>
    <submittedName>
        <fullName evidence="1">Uncharacterized protein</fullName>
    </submittedName>
</protein>
<name>A0ABR5D193_9HYPH</name>
<reference evidence="1 2" key="1">
    <citation type="submission" date="2014-12" db="EMBL/GenBank/DDBJ databases">
        <authorList>
            <person name="Kuzmanovic N."/>
            <person name="Pulawska J."/>
            <person name="Obradovic A."/>
        </authorList>
    </citation>
    <scope>NUCLEOTIDE SEQUENCE [LARGE SCALE GENOMIC DNA]</scope>
    <source>
        <strain evidence="1 2">KFB 330</strain>
    </source>
</reference>
<accession>A0ABR5D193</accession>
<evidence type="ECO:0000313" key="2">
    <source>
        <dbReference type="Proteomes" id="UP000032564"/>
    </source>
</evidence>
<proteinExistence type="predicted"/>
<evidence type="ECO:0000313" key="1">
    <source>
        <dbReference type="EMBL" id="KJF70823.1"/>
    </source>
</evidence>